<feature type="domain" description="FAD-binding" evidence="3">
    <location>
        <begin position="6"/>
        <end position="337"/>
    </location>
</feature>
<gene>
    <name evidence="4" type="ORF">ACFSYJ_23395</name>
</gene>
<dbReference type="Proteomes" id="UP001597419">
    <property type="component" value="Unassembled WGS sequence"/>
</dbReference>
<dbReference type="InterPro" id="IPR002938">
    <property type="entry name" value="FAD-bd"/>
</dbReference>
<evidence type="ECO:0000313" key="5">
    <source>
        <dbReference type="Proteomes" id="UP001597419"/>
    </source>
</evidence>
<name>A0ABW5GL52_9PSEU</name>
<sequence>MTRTMHTVIVGAGLVGLTTAASLRLLGHEVTVLEHAPEIRAAGAGIGLWPNALREFDTLGVGDDVRRMGEDVDAWFYDATGRPMRAAGYDASAYQFLMVPRPELTTLLADTAGRDRIRLGVHVTGFTEHDTHVEVHLADGASLRADLLIGADGVYSDVRAALVPGSTAVEHAGNYAWRAVLPAGAERPEGTMVTIGSARTRGGYTRVARDRTMWWIAQFEAGELVGSKKERALSRARHVAESGWHDELLEMIAATDEESVLENQIMRVPELPRWTTGRVALIGDAAHGLSPHIAAGGTLGIEDAGVLRAELADGSDLAEALARYERARRARFEKVREHSDAVEYAIGAAESAERYAAFSHWMLTTAPGA</sequence>
<keyword evidence="1" id="KW-0560">Oxidoreductase</keyword>
<keyword evidence="2 4" id="KW-0503">Monooxygenase</keyword>
<dbReference type="PRINTS" id="PR00420">
    <property type="entry name" value="RNGMNOXGNASE"/>
</dbReference>
<dbReference type="Gene3D" id="3.50.50.60">
    <property type="entry name" value="FAD/NAD(P)-binding domain"/>
    <property type="match status" value="1"/>
</dbReference>
<evidence type="ECO:0000313" key="4">
    <source>
        <dbReference type="EMBL" id="MFD2461570.1"/>
    </source>
</evidence>
<proteinExistence type="predicted"/>
<dbReference type="InterPro" id="IPR036188">
    <property type="entry name" value="FAD/NAD-bd_sf"/>
</dbReference>
<dbReference type="PANTHER" id="PTHR13789">
    <property type="entry name" value="MONOOXYGENASE"/>
    <property type="match status" value="1"/>
</dbReference>
<dbReference type="SUPFAM" id="SSF51905">
    <property type="entry name" value="FAD/NAD(P)-binding domain"/>
    <property type="match status" value="1"/>
</dbReference>
<dbReference type="InterPro" id="IPR050493">
    <property type="entry name" value="FAD-dep_Monooxygenase_BioMet"/>
</dbReference>
<dbReference type="EMBL" id="JBHUKU010000014">
    <property type="protein sequence ID" value="MFD2461570.1"/>
    <property type="molecule type" value="Genomic_DNA"/>
</dbReference>
<accession>A0ABW5GL52</accession>
<dbReference type="GO" id="GO:0004497">
    <property type="term" value="F:monooxygenase activity"/>
    <property type="evidence" value="ECO:0007669"/>
    <property type="project" value="UniProtKB-KW"/>
</dbReference>
<comment type="caution">
    <text evidence="4">The sequence shown here is derived from an EMBL/GenBank/DDBJ whole genome shotgun (WGS) entry which is preliminary data.</text>
</comment>
<dbReference type="Pfam" id="PF01494">
    <property type="entry name" value="FAD_binding_3"/>
    <property type="match status" value="1"/>
</dbReference>
<evidence type="ECO:0000256" key="2">
    <source>
        <dbReference type="ARBA" id="ARBA00023033"/>
    </source>
</evidence>
<reference evidence="5" key="1">
    <citation type="journal article" date="2019" name="Int. J. Syst. Evol. Microbiol.">
        <title>The Global Catalogue of Microorganisms (GCM) 10K type strain sequencing project: providing services to taxonomists for standard genome sequencing and annotation.</title>
        <authorList>
            <consortium name="The Broad Institute Genomics Platform"/>
            <consortium name="The Broad Institute Genome Sequencing Center for Infectious Disease"/>
            <person name="Wu L."/>
            <person name="Ma J."/>
        </authorList>
    </citation>
    <scope>NUCLEOTIDE SEQUENCE [LARGE SCALE GENOMIC DNA]</scope>
    <source>
        <strain evidence="5">CGMCC 4.7643</strain>
    </source>
</reference>
<evidence type="ECO:0000259" key="3">
    <source>
        <dbReference type="Pfam" id="PF01494"/>
    </source>
</evidence>
<dbReference type="PANTHER" id="PTHR13789:SF309">
    <property type="entry name" value="PUTATIVE (AFU_ORTHOLOGUE AFUA_6G14510)-RELATED"/>
    <property type="match status" value="1"/>
</dbReference>
<protein>
    <submittedName>
        <fullName evidence="4">FAD-dependent monooxygenase</fullName>
    </submittedName>
</protein>
<organism evidence="4 5">
    <name type="scientific">Amycolatopsis samaneae</name>
    <dbReference type="NCBI Taxonomy" id="664691"/>
    <lineage>
        <taxon>Bacteria</taxon>
        <taxon>Bacillati</taxon>
        <taxon>Actinomycetota</taxon>
        <taxon>Actinomycetes</taxon>
        <taxon>Pseudonocardiales</taxon>
        <taxon>Pseudonocardiaceae</taxon>
        <taxon>Amycolatopsis</taxon>
    </lineage>
</organism>
<keyword evidence="5" id="KW-1185">Reference proteome</keyword>
<dbReference type="RefSeq" id="WP_345390044.1">
    <property type="nucleotide sequence ID" value="NZ_BAABHG010000004.1"/>
</dbReference>
<evidence type="ECO:0000256" key="1">
    <source>
        <dbReference type="ARBA" id="ARBA00023002"/>
    </source>
</evidence>